<keyword evidence="1" id="KW-0472">Membrane</keyword>
<dbReference type="Proteomes" id="UP000095743">
    <property type="component" value="Chromosome"/>
</dbReference>
<protein>
    <submittedName>
        <fullName evidence="2">ATP synthase subunit</fullName>
    </submittedName>
</protein>
<sequence>MTNDRTKVLKNLSLLSYIGLSMIAPIFTGVLLGKWMDEKLQTGNIFLILFICISVPSSFVSVYKIVMKDIKKK</sequence>
<organism evidence="2 3">
    <name type="scientific">Geosporobacter ferrireducens</name>
    <dbReference type="NCBI Taxonomy" id="1424294"/>
    <lineage>
        <taxon>Bacteria</taxon>
        <taxon>Bacillati</taxon>
        <taxon>Bacillota</taxon>
        <taxon>Clostridia</taxon>
        <taxon>Peptostreptococcales</taxon>
        <taxon>Thermotaleaceae</taxon>
        <taxon>Geosporobacter</taxon>
    </lineage>
</organism>
<proteinExistence type="predicted"/>
<feature type="transmembrane region" description="Helical" evidence="1">
    <location>
        <begin position="12"/>
        <end position="33"/>
    </location>
</feature>
<dbReference type="Pfam" id="PF09527">
    <property type="entry name" value="ATPase_gene1"/>
    <property type="match status" value="1"/>
</dbReference>
<dbReference type="OrthoDB" id="1708087at2"/>
<dbReference type="InterPro" id="IPR032820">
    <property type="entry name" value="ATPase_put"/>
</dbReference>
<keyword evidence="1" id="KW-0812">Transmembrane</keyword>
<evidence type="ECO:0000256" key="1">
    <source>
        <dbReference type="SAM" id="Phobius"/>
    </source>
</evidence>
<gene>
    <name evidence="2" type="ORF">Gferi_11060</name>
</gene>
<keyword evidence="3" id="KW-1185">Reference proteome</keyword>
<name>A0A1D8GGN0_9FIRM</name>
<keyword evidence="1" id="KW-1133">Transmembrane helix</keyword>
<dbReference type="RefSeq" id="WP_069976419.1">
    <property type="nucleotide sequence ID" value="NZ_CP017269.1"/>
</dbReference>
<evidence type="ECO:0000313" key="3">
    <source>
        <dbReference type="Proteomes" id="UP000095743"/>
    </source>
</evidence>
<reference evidence="2 3" key="1">
    <citation type="submission" date="2016-09" db="EMBL/GenBank/DDBJ databases">
        <title>Genomic analysis reveals versatility of anaerobic energy metabolism of Geosporobacter ferrireducens IRF9 of phylum Firmicutes.</title>
        <authorList>
            <person name="Kim S.-J."/>
        </authorList>
    </citation>
    <scope>NUCLEOTIDE SEQUENCE [LARGE SCALE GENOMIC DNA]</scope>
    <source>
        <strain evidence="2 3">IRF9</strain>
    </source>
</reference>
<evidence type="ECO:0000313" key="2">
    <source>
        <dbReference type="EMBL" id="AOT70080.1"/>
    </source>
</evidence>
<dbReference type="EMBL" id="CP017269">
    <property type="protein sequence ID" value="AOT70080.1"/>
    <property type="molecule type" value="Genomic_DNA"/>
</dbReference>
<dbReference type="AlphaFoldDB" id="A0A1D8GGN0"/>
<dbReference type="KEGG" id="gfe:Gferi_11060"/>
<accession>A0A1D8GGN0</accession>
<feature type="transmembrane region" description="Helical" evidence="1">
    <location>
        <begin position="45"/>
        <end position="66"/>
    </location>
</feature>
<dbReference type="STRING" id="1424294.Gferi_11060"/>